<gene>
    <name evidence="3" type="ORF">Afil01_53510</name>
</gene>
<dbReference type="PANTHER" id="PTHR48107">
    <property type="entry name" value="NADPH-DEPENDENT ALDEHYDE REDUCTASE-LIKE PROTEIN, CHLOROPLASTIC-RELATED"/>
    <property type="match status" value="1"/>
</dbReference>
<comment type="caution">
    <text evidence="3">The sequence shown here is derived from an EMBL/GenBank/DDBJ whole genome shotgun (WGS) entry which is preliminary data.</text>
</comment>
<dbReference type="Gene3D" id="3.40.50.720">
    <property type="entry name" value="NAD(P)-binding Rossmann-like Domain"/>
    <property type="match status" value="1"/>
</dbReference>
<dbReference type="EMBL" id="BSTX01000004">
    <property type="protein sequence ID" value="GLZ80544.1"/>
    <property type="molecule type" value="Genomic_DNA"/>
</dbReference>
<dbReference type="InterPro" id="IPR002347">
    <property type="entry name" value="SDR_fam"/>
</dbReference>
<dbReference type="InterPro" id="IPR020904">
    <property type="entry name" value="Sc_DH/Rdtase_CS"/>
</dbReference>
<keyword evidence="4" id="KW-1185">Reference proteome</keyword>
<keyword evidence="2" id="KW-0560">Oxidoreductase</keyword>
<proteinExistence type="inferred from homology"/>
<evidence type="ECO:0000313" key="3">
    <source>
        <dbReference type="EMBL" id="GLZ80544.1"/>
    </source>
</evidence>
<dbReference type="SUPFAM" id="SSF51735">
    <property type="entry name" value="NAD(P)-binding Rossmann-fold domains"/>
    <property type="match status" value="1"/>
</dbReference>
<sequence length="248" mass="26265">MAVVTGVGRRAGIGAALVDKLAATGWDIAFSYWRPYDDRMEWTTADDEARDAIGTRLTAHGAKWLAVESDLSDVDAPGRLLDAAVAGLGPVRALVMAHCESVDSSIMDTTVGAFDRHFAVNARAVWLLIKAYAERYTEPHGSGRIVALTSDHTAHNLPYGASKGALDRIVLAAARELAHLGVTANVINPGPVDTGWMTDEIRRAALEATPLGRGGRPADTANLLGFLCSEEGGWMNGQLLMSNGGFAP</sequence>
<dbReference type="Pfam" id="PF13561">
    <property type="entry name" value="adh_short_C2"/>
    <property type="match status" value="1"/>
</dbReference>
<dbReference type="PROSITE" id="PS00061">
    <property type="entry name" value="ADH_SHORT"/>
    <property type="match status" value="1"/>
</dbReference>
<organism evidence="3 4">
    <name type="scientific">Actinorhabdospora filicis</name>
    <dbReference type="NCBI Taxonomy" id="1785913"/>
    <lineage>
        <taxon>Bacteria</taxon>
        <taxon>Bacillati</taxon>
        <taxon>Actinomycetota</taxon>
        <taxon>Actinomycetes</taxon>
        <taxon>Micromonosporales</taxon>
        <taxon>Micromonosporaceae</taxon>
        <taxon>Actinorhabdospora</taxon>
    </lineage>
</organism>
<dbReference type="Proteomes" id="UP001165079">
    <property type="component" value="Unassembled WGS sequence"/>
</dbReference>
<dbReference type="GO" id="GO:0016614">
    <property type="term" value="F:oxidoreductase activity, acting on CH-OH group of donors"/>
    <property type="evidence" value="ECO:0007669"/>
    <property type="project" value="UniProtKB-ARBA"/>
</dbReference>
<evidence type="ECO:0000256" key="2">
    <source>
        <dbReference type="ARBA" id="ARBA00023002"/>
    </source>
</evidence>
<evidence type="ECO:0000313" key="4">
    <source>
        <dbReference type="Proteomes" id="UP001165079"/>
    </source>
</evidence>
<dbReference type="PRINTS" id="PR00081">
    <property type="entry name" value="GDHRDH"/>
</dbReference>
<evidence type="ECO:0000256" key="1">
    <source>
        <dbReference type="ARBA" id="ARBA00006484"/>
    </source>
</evidence>
<accession>A0A9W6SR99</accession>
<reference evidence="3" key="1">
    <citation type="submission" date="2023-03" db="EMBL/GenBank/DDBJ databases">
        <title>Actinorhabdospora filicis NBRC 111898.</title>
        <authorList>
            <person name="Ichikawa N."/>
            <person name="Sato H."/>
            <person name="Tonouchi N."/>
        </authorList>
    </citation>
    <scope>NUCLEOTIDE SEQUENCE</scope>
    <source>
        <strain evidence="3">NBRC 111898</strain>
    </source>
</reference>
<protein>
    <submittedName>
        <fullName evidence="3">Short-chain dehydrogenase</fullName>
    </submittedName>
</protein>
<name>A0A9W6SR99_9ACTN</name>
<dbReference type="PANTHER" id="PTHR48107:SF7">
    <property type="entry name" value="RE15974P"/>
    <property type="match status" value="1"/>
</dbReference>
<comment type="similarity">
    <text evidence="1">Belongs to the short-chain dehydrogenases/reductases (SDR) family.</text>
</comment>
<dbReference type="AlphaFoldDB" id="A0A9W6SR99"/>
<dbReference type="InterPro" id="IPR036291">
    <property type="entry name" value="NAD(P)-bd_dom_sf"/>
</dbReference>